<keyword evidence="9 17" id="KW-0418">Kinase</keyword>
<dbReference type="GO" id="GO:0000287">
    <property type="term" value="F:magnesium ion binding"/>
    <property type="evidence" value="ECO:0007669"/>
    <property type="project" value="InterPro"/>
</dbReference>
<keyword evidence="14" id="KW-0670">Pyruvate</keyword>
<dbReference type="InterPro" id="IPR015806">
    <property type="entry name" value="Pyrv_Knase_insert_dom_sf"/>
</dbReference>
<evidence type="ECO:0000256" key="10">
    <source>
        <dbReference type="ARBA" id="ARBA00022840"/>
    </source>
</evidence>
<reference evidence="20 21" key="1">
    <citation type="submission" date="2020-11" db="EMBL/GenBank/DDBJ databases">
        <authorList>
            <person name="Wallbank WR R."/>
            <person name="Pardo Diaz C."/>
            <person name="Kozak K."/>
            <person name="Martin S."/>
            <person name="Jiggins C."/>
            <person name="Moest M."/>
            <person name="Warren A I."/>
            <person name="Generalovic N T."/>
            <person name="Byers J.R.P. K."/>
            <person name="Montejo-Kovacevich G."/>
            <person name="Yen C E."/>
        </authorList>
    </citation>
    <scope>NUCLEOTIDE SEQUENCE [LARGE SCALE GENOMIC DNA]</scope>
</reference>
<feature type="domain" description="Pyruvate kinase C-terminal" evidence="19">
    <location>
        <begin position="363"/>
        <end position="480"/>
    </location>
</feature>
<comment type="similarity">
    <text evidence="4 17">Belongs to the pyruvate kinase family.</text>
</comment>
<comment type="function">
    <text evidence="16">Pyruvate kinase that catalyzes the conversion of phosphoenolpyruvate to pyruvate with the synthesis of ATP, and which plays a key role in glycolysis.</text>
</comment>
<evidence type="ECO:0000256" key="14">
    <source>
        <dbReference type="ARBA" id="ARBA00023317"/>
    </source>
</evidence>
<dbReference type="EMBL" id="LR899011">
    <property type="protein sequence ID" value="CAD7084938.1"/>
    <property type="molecule type" value="Genomic_DNA"/>
</dbReference>
<dbReference type="InterPro" id="IPR015813">
    <property type="entry name" value="Pyrv/PenolPyrv_kinase-like_dom"/>
</dbReference>
<keyword evidence="11 17" id="KW-0460">Magnesium</keyword>
<dbReference type="Gene3D" id="3.20.20.60">
    <property type="entry name" value="Phosphoenolpyruvate-binding domains"/>
    <property type="match status" value="1"/>
</dbReference>
<dbReference type="EC" id="2.7.1.40" evidence="17"/>
<comment type="cofactor">
    <cofactor evidence="2">
        <name>K(+)</name>
        <dbReference type="ChEBI" id="CHEBI:29103"/>
    </cofactor>
</comment>
<dbReference type="InterPro" id="IPR011037">
    <property type="entry name" value="Pyrv_Knase-like_insert_dom_sf"/>
</dbReference>
<keyword evidence="6 17" id="KW-0808">Transferase</keyword>
<gene>
    <name evidence="20" type="ORF">HERILL_LOCUS7810</name>
</gene>
<dbReference type="PANTHER" id="PTHR11817">
    <property type="entry name" value="PYRUVATE KINASE"/>
    <property type="match status" value="1"/>
</dbReference>
<dbReference type="Pfam" id="PF00224">
    <property type="entry name" value="PK"/>
    <property type="match status" value="1"/>
</dbReference>
<evidence type="ECO:0000313" key="20">
    <source>
        <dbReference type="EMBL" id="CAD7084938.1"/>
    </source>
</evidence>
<accession>A0A7R8URW9</accession>
<evidence type="ECO:0000256" key="4">
    <source>
        <dbReference type="ARBA" id="ARBA00008663"/>
    </source>
</evidence>
<dbReference type="InterPro" id="IPR015795">
    <property type="entry name" value="Pyrv_Knase_C"/>
</dbReference>
<dbReference type="GO" id="GO:0005524">
    <property type="term" value="F:ATP binding"/>
    <property type="evidence" value="ECO:0007669"/>
    <property type="project" value="UniProtKB-KW"/>
</dbReference>
<feature type="domain" description="Pyruvate kinase barrel" evidence="18">
    <location>
        <begin position="2"/>
        <end position="328"/>
    </location>
</feature>
<dbReference type="InterPro" id="IPR018209">
    <property type="entry name" value="Pyrv_Knase_AS"/>
</dbReference>
<sequence>MGSIGPSSRSIDVLMKMIGAGMDIARILLSHMSYHHQAETIHNIRKAAKMYSEQQGFEIPVAIALEMRGAEVRTGTLEGGVMDEVKLTKGELVRLSTNRDYTERGNADTIYVDYDNITLFVKPGTRIFLDHGRIGLIALEVEVNTILCKIENSGLLGSRVSVSVPEVVMDIPPITDRDRSDLKFCVEQKIDFVIVSFARSAELVEHVRQILGEKGKQIKIIAKIETKEGIENLTEIIQAADGIFIGRGHMGVEMPLEKIFLGQKAIISRCNKAGKPVVCGSQLLGSMVKMPRPTRAEVNDVANVVLDGADCLVLTRETAKSHYPVEAIAAVDRICIEAEAALWHHHLFVELIEKLQNLDAANSIGIAAVEAATKSNSTAIIVITTSGKSAFLIAKYKPRVPIIAVTRYSETARQANIYRGIIPLVYHDPPMHDWTKDVDARVQFGLRYGALQGFINNGDSVVIVTGWREGSGFTNTLRIIYAFNTSVSPEKDDETMIHNIVNF</sequence>
<dbReference type="Gene3D" id="3.40.1380.20">
    <property type="entry name" value="Pyruvate kinase, C-terminal domain"/>
    <property type="match status" value="1"/>
</dbReference>
<dbReference type="UniPathway" id="UPA00109">
    <property type="reaction ID" value="UER00188"/>
</dbReference>
<dbReference type="FunFam" id="3.20.20.60:FF:000025">
    <property type="entry name" value="Pyruvate kinase"/>
    <property type="match status" value="1"/>
</dbReference>
<evidence type="ECO:0000256" key="12">
    <source>
        <dbReference type="ARBA" id="ARBA00022958"/>
    </source>
</evidence>
<dbReference type="SUPFAM" id="SSF50800">
    <property type="entry name" value="PK beta-barrel domain-like"/>
    <property type="match status" value="1"/>
</dbReference>
<evidence type="ECO:0000256" key="7">
    <source>
        <dbReference type="ARBA" id="ARBA00022723"/>
    </source>
</evidence>
<dbReference type="FunFam" id="3.40.1380.20:FF:000001">
    <property type="entry name" value="Pyruvate kinase"/>
    <property type="match status" value="1"/>
</dbReference>
<dbReference type="AlphaFoldDB" id="A0A7R8URW9"/>
<evidence type="ECO:0000256" key="5">
    <source>
        <dbReference type="ARBA" id="ARBA00011881"/>
    </source>
</evidence>
<dbReference type="FunFam" id="2.40.33.10:FF:000001">
    <property type="entry name" value="Pyruvate kinase"/>
    <property type="match status" value="1"/>
</dbReference>
<dbReference type="OrthoDB" id="108365at2759"/>
<organism evidence="20 21">
    <name type="scientific">Hermetia illucens</name>
    <name type="common">Black soldier fly</name>
    <dbReference type="NCBI Taxonomy" id="343691"/>
    <lineage>
        <taxon>Eukaryota</taxon>
        <taxon>Metazoa</taxon>
        <taxon>Ecdysozoa</taxon>
        <taxon>Arthropoda</taxon>
        <taxon>Hexapoda</taxon>
        <taxon>Insecta</taxon>
        <taxon>Pterygota</taxon>
        <taxon>Neoptera</taxon>
        <taxon>Endopterygota</taxon>
        <taxon>Diptera</taxon>
        <taxon>Brachycera</taxon>
        <taxon>Stratiomyomorpha</taxon>
        <taxon>Stratiomyidae</taxon>
        <taxon>Hermetiinae</taxon>
        <taxon>Hermetia</taxon>
    </lineage>
</organism>
<dbReference type="SUPFAM" id="SSF51621">
    <property type="entry name" value="Phosphoenolpyruvate/pyruvate domain"/>
    <property type="match status" value="1"/>
</dbReference>
<dbReference type="Gene3D" id="2.40.33.10">
    <property type="entry name" value="PK beta-barrel domain-like"/>
    <property type="match status" value="1"/>
</dbReference>
<comment type="pathway">
    <text evidence="3 17">Carbohydrate degradation; glycolysis; pyruvate from D-glyceraldehyde 3-phosphate: step 5/5.</text>
</comment>
<dbReference type="Pfam" id="PF02887">
    <property type="entry name" value="PK_C"/>
    <property type="match status" value="1"/>
</dbReference>
<evidence type="ECO:0000259" key="18">
    <source>
        <dbReference type="Pfam" id="PF00224"/>
    </source>
</evidence>
<dbReference type="InterPro" id="IPR001697">
    <property type="entry name" value="Pyr_Knase"/>
</dbReference>
<evidence type="ECO:0000256" key="13">
    <source>
        <dbReference type="ARBA" id="ARBA00023152"/>
    </source>
</evidence>
<comment type="cofactor">
    <cofactor evidence="1">
        <name>Mg(2+)</name>
        <dbReference type="ChEBI" id="CHEBI:18420"/>
    </cofactor>
</comment>
<evidence type="ECO:0000256" key="8">
    <source>
        <dbReference type="ARBA" id="ARBA00022741"/>
    </source>
</evidence>
<dbReference type="Proteomes" id="UP000594454">
    <property type="component" value="Chromosome 3"/>
</dbReference>
<evidence type="ECO:0000256" key="17">
    <source>
        <dbReference type="RuleBase" id="RU000504"/>
    </source>
</evidence>
<evidence type="ECO:0000256" key="3">
    <source>
        <dbReference type="ARBA" id="ARBA00004997"/>
    </source>
</evidence>
<proteinExistence type="inferred from homology"/>
<evidence type="ECO:0000256" key="1">
    <source>
        <dbReference type="ARBA" id="ARBA00001946"/>
    </source>
</evidence>
<keyword evidence="10" id="KW-0067">ATP-binding</keyword>
<evidence type="ECO:0000313" key="21">
    <source>
        <dbReference type="Proteomes" id="UP000594454"/>
    </source>
</evidence>
<dbReference type="InterPro" id="IPR040442">
    <property type="entry name" value="Pyrv_kinase-like_dom_sf"/>
</dbReference>
<dbReference type="PRINTS" id="PR01050">
    <property type="entry name" value="PYRUVTKNASE"/>
</dbReference>
<keyword evidence="13 17" id="KW-0324">Glycolysis</keyword>
<evidence type="ECO:0000256" key="16">
    <source>
        <dbReference type="ARBA" id="ARBA00058419"/>
    </source>
</evidence>
<evidence type="ECO:0000256" key="6">
    <source>
        <dbReference type="ARBA" id="ARBA00022679"/>
    </source>
</evidence>
<comment type="subunit">
    <text evidence="5">Homotetramer.</text>
</comment>
<keyword evidence="21" id="KW-1185">Reference proteome</keyword>
<protein>
    <recommendedName>
        <fullName evidence="17">Pyruvate kinase</fullName>
        <ecNumber evidence="17">2.7.1.40</ecNumber>
    </recommendedName>
</protein>
<dbReference type="InParanoid" id="A0A7R8URW9"/>
<dbReference type="PROSITE" id="PS00110">
    <property type="entry name" value="PYRUVATE_KINASE"/>
    <property type="match status" value="1"/>
</dbReference>
<dbReference type="GO" id="GO:0030955">
    <property type="term" value="F:potassium ion binding"/>
    <property type="evidence" value="ECO:0007669"/>
    <property type="project" value="InterPro"/>
</dbReference>
<dbReference type="InterPro" id="IPR015793">
    <property type="entry name" value="Pyrv_Knase_brl"/>
</dbReference>
<evidence type="ECO:0000256" key="2">
    <source>
        <dbReference type="ARBA" id="ARBA00001958"/>
    </source>
</evidence>
<dbReference type="SUPFAM" id="SSF52935">
    <property type="entry name" value="PK C-terminal domain-like"/>
    <property type="match status" value="1"/>
</dbReference>
<keyword evidence="8" id="KW-0547">Nucleotide-binding</keyword>
<dbReference type="NCBIfam" id="TIGR01064">
    <property type="entry name" value="pyruv_kin"/>
    <property type="match status" value="1"/>
</dbReference>
<evidence type="ECO:0000256" key="9">
    <source>
        <dbReference type="ARBA" id="ARBA00022777"/>
    </source>
</evidence>
<dbReference type="GO" id="GO:0004743">
    <property type="term" value="F:pyruvate kinase activity"/>
    <property type="evidence" value="ECO:0007669"/>
    <property type="project" value="UniProtKB-EC"/>
</dbReference>
<dbReference type="GO" id="GO:0016301">
    <property type="term" value="F:kinase activity"/>
    <property type="evidence" value="ECO:0007669"/>
    <property type="project" value="UniProtKB-KW"/>
</dbReference>
<keyword evidence="12" id="KW-0630">Potassium</keyword>
<keyword evidence="7" id="KW-0479">Metal-binding</keyword>
<evidence type="ECO:0000256" key="15">
    <source>
        <dbReference type="ARBA" id="ARBA00048967"/>
    </source>
</evidence>
<comment type="catalytic activity">
    <reaction evidence="15">
        <text>pyruvate + ATP = phosphoenolpyruvate + ADP + H(+)</text>
        <dbReference type="Rhea" id="RHEA:18157"/>
        <dbReference type="ChEBI" id="CHEBI:15361"/>
        <dbReference type="ChEBI" id="CHEBI:15378"/>
        <dbReference type="ChEBI" id="CHEBI:30616"/>
        <dbReference type="ChEBI" id="CHEBI:58702"/>
        <dbReference type="ChEBI" id="CHEBI:456216"/>
        <dbReference type="EC" id="2.7.1.40"/>
    </reaction>
    <physiologicalReaction direction="right-to-left" evidence="15">
        <dbReference type="Rhea" id="RHEA:18159"/>
    </physiologicalReaction>
</comment>
<name>A0A7R8URW9_HERIL</name>
<evidence type="ECO:0000256" key="11">
    <source>
        <dbReference type="ARBA" id="ARBA00022842"/>
    </source>
</evidence>
<dbReference type="InterPro" id="IPR036918">
    <property type="entry name" value="Pyrv_Knase_C_sf"/>
</dbReference>
<evidence type="ECO:0000259" key="19">
    <source>
        <dbReference type="Pfam" id="PF02887"/>
    </source>
</evidence>